<dbReference type="Pfam" id="PF00480">
    <property type="entry name" value="ROK"/>
    <property type="match status" value="1"/>
</dbReference>
<comment type="caution">
    <text evidence="2">The sequence shown here is derived from an EMBL/GenBank/DDBJ whole genome shotgun (WGS) entry which is preliminary data.</text>
</comment>
<gene>
    <name evidence="2" type="ORF">KIH74_18340</name>
</gene>
<proteinExistence type="inferred from homology"/>
<dbReference type="SUPFAM" id="SSF46785">
    <property type="entry name" value="Winged helix' DNA-binding domain"/>
    <property type="match status" value="1"/>
</dbReference>
<name>A0ABS5TIS0_9ACTN</name>
<dbReference type="Proteomes" id="UP001197247">
    <property type="component" value="Unassembled WGS sequence"/>
</dbReference>
<dbReference type="PROSITE" id="PS01125">
    <property type="entry name" value="ROK"/>
    <property type="match status" value="1"/>
</dbReference>
<dbReference type="SUPFAM" id="SSF53067">
    <property type="entry name" value="Actin-like ATPase domain"/>
    <property type="match status" value="1"/>
</dbReference>
<dbReference type="PANTHER" id="PTHR18964">
    <property type="entry name" value="ROK (REPRESSOR, ORF, KINASE) FAMILY"/>
    <property type="match status" value="1"/>
</dbReference>
<accession>A0ABS5TIS0</accession>
<dbReference type="PANTHER" id="PTHR18964:SF149">
    <property type="entry name" value="BIFUNCTIONAL UDP-N-ACETYLGLUCOSAMINE 2-EPIMERASE_N-ACETYLMANNOSAMINE KINASE"/>
    <property type="match status" value="1"/>
</dbReference>
<dbReference type="InterPro" id="IPR049874">
    <property type="entry name" value="ROK_cs"/>
</dbReference>
<evidence type="ECO:0000256" key="1">
    <source>
        <dbReference type="ARBA" id="ARBA00006479"/>
    </source>
</evidence>
<organism evidence="2 3">
    <name type="scientific">Kineosporia corallincola</name>
    <dbReference type="NCBI Taxonomy" id="2835133"/>
    <lineage>
        <taxon>Bacteria</taxon>
        <taxon>Bacillati</taxon>
        <taxon>Actinomycetota</taxon>
        <taxon>Actinomycetes</taxon>
        <taxon>Kineosporiales</taxon>
        <taxon>Kineosporiaceae</taxon>
        <taxon>Kineosporia</taxon>
    </lineage>
</organism>
<keyword evidence="3" id="KW-1185">Reference proteome</keyword>
<dbReference type="Gene3D" id="3.30.420.40">
    <property type="match status" value="2"/>
</dbReference>
<dbReference type="InterPro" id="IPR043129">
    <property type="entry name" value="ATPase_NBD"/>
</dbReference>
<dbReference type="Gene3D" id="1.10.10.10">
    <property type="entry name" value="Winged helix-like DNA-binding domain superfamily/Winged helix DNA-binding domain"/>
    <property type="match status" value="1"/>
</dbReference>
<evidence type="ECO:0000313" key="3">
    <source>
        <dbReference type="Proteomes" id="UP001197247"/>
    </source>
</evidence>
<dbReference type="InterPro" id="IPR036388">
    <property type="entry name" value="WH-like_DNA-bd_sf"/>
</dbReference>
<reference evidence="2 3" key="1">
    <citation type="submission" date="2021-05" db="EMBL/GenBank/DDBJ databases">
        <title>Kineosporia and Streptomyces sp. nov. two new marine actinobacteria isolated from Coral.</title>
        <authorList>
            <person name="Buangrab K."/>
            <person name="Sutthacheep M."/>
            <person name="Yeemin T."/>
            <person name="Harunari E."/>
            <person name="Igarashi Y."/>
            <person name="Kanchanasin P."/>
            <person name="Tanasupawat S."/>
            <person name="Phongsopitanun W."/>
        </authorList>
    </citation>
    <scope>NUCLEOTIDE SEQUENCE [LARGE SCALE GENOMIC DNA]</scope>
    <source>
        <strain evidence="2 3">J2-2</strain>
    </source>
</reference>
<dbReference type="InterPro" id="IPR000600">
    <property type="entry name" value="ROK"/>
</dbReference>
<dbReference type="EMBL" id="JAHBAY010000007">
    <property type="protein sequence ID" value="MBT0770905.1"/>
    <property type="molecule type" value="Genomic_DNA"/>
</dbReference>
<dbReference type="InterPro" id="IPR036390">
    <property type="entry name" value="WH_DNA-bd_sf"/>
</dbReference>
<protein>
    <submittedName>
        <fullName evidence="2">ROK family protein</fullName>
    </submittedName>
</protein>
<comment type="similarity">
    <text evidence="1">Belongs to the ROK (NagC/XylR) family.</text>
</comment>
<evidence type="ECO:0000313" key="2">
    <source>
        <dbReference type="EMBL" id="MBT0770905.1"/>
    </source>
</evidence>
<dbReference type="RefSeq" id="WP_214157194.1">
    <property type="nucleotide sequence ID" value="NZ_JAHBAY010000007.1"/>
</dbReference>
<sequence length="376" mass="38185">MPATPGRALRPTTKVMPGQARVYNRSLVLQSLYSDGPQSRADLARVTSLTPVTIGALVSELIAEGLAVELGTRAGARVGKPATLVGFDPSAAHIVSLDLSRDTSFRGAVVDLVGTVLSTSEIPRRGRTGEAAAQAVTDLARDLMDQAERPVLGIGVGSPGVVNPDGVVLNAPNLGWSGMPLAEVLRDGLGRPVHVANDANAAALAEHSFGGATGRGVLVLTVGMGVGAGILLDGALVRGDRFAAGEIGHLIVEEPGLPCACGRSGCLERLLAVPQLRARLAELPGPEQQEVLAGAGTSLGIALAPVISTLDLGEVVLTGPPDLLGGALLDAASTAVRRRVLPVVGQALDIRLSTLHENSILLGSAVLVLSGELGVS</sequence>